<organism evidence="6 7">
    <name type="scientific">Crotalus adamanteus</name>
    <name type="common">Eastern diamondback rattlesnake</name>
    <dbReference type="NCBI Taxonomy" id="8729"/>
    <lineage>
        <taxon>Eukaryota</taxon>
        <taxon>Metazoa</taxon>
        <taxon>Chordata</taxon>
        <taxon>Craniata</taxon>
        <taxon>Vertebrata</taxon>
        <taxon>Euteleostomi</taxon>
        <taxon>Lepidosauria</taxon>
        <taxon>Squamata</taxon>
        <taxon>Bifurcata</taxon>
        <taxon>Unidentata</taxon>
        <taxon>Episquamata</taxon>
        <taxon>Toxicofera</taxon>
        <taxon>Serpentes</taxon>
        <taxon>Colubroidea</taxon>
        <taxon>Viperidae</taxon>
        <taxon>Crotalinae</taxon>
        <taxon>Crotalus</taxon>
    </lineage>
</organism>
<evidence type="ECO:0000256" key="5">
    <source>
        <dbReference type="SAM" id="MobiDB-lite"/>
    </source>
</evidence>
<keyword evidence="2" id="KW-0812">Transmembrane</keyword>
<dbReference type="EMBL" id="JAOTOJ010000019">
    <property type="protein sequence ID" value="KAK9390948.1"/>
    <property type="molecule type" value="Genomic_DNA"/>
</dbReference>
<dbReference type="InterPro" id="IPR020066">
    <property type="entry name" value="Cortexin"/>
</dbReference>
<keyword evidence="3" id="KW-1133">Transmembrane helix</keyword>
<keyword evidence="7" id="KW-1185">Reference proteome</keyword>
<evidence type="ECO:0000256" key="4">
    <source>
        <dbReference type="ARBA" id="ARBA00023136"/>
    </source>
</evidence>
<proteinExistence type="predicted"/>
<name>A0AAW1ALU1_CROAD</name>
<evidence type="ECO:0000256" key="3">
    <source>
        <dbReference type="ARBA" id="ARBA00022989"/>
    </source>
</evidence>
<sequence length="119" mass="13291">MLHWKALQENPPSFASRPAAPANEWQDPEGPPDTVRISLPKGLLHMFRSTAETSRWCQGIQAMESPTTEPFVDVDKGICLACLSVMCLFLLVMMVRCAKLIVDPYTAMPTSAWEEEPLD</sequence>
<dbReference type="Proteomes" id="UP001474421">
    <property type="component" value="Unassembled WGS sequence"/>
</dbReference>
<dbReference type="GO" id="GO:0016020">
    <property type="term" value="C:membrane"/>
    <property type="evidence" value="ECO:0007669"/>
    <property type="project" value="UniProtKB-SubCell"/>
</dbReference>
<evidence type="ECO:0000256" key="2">
    <source>
        <dbReference type="ARBA" id="ARBA00022692"/>
    </source>
</evidence>
<dbReference type="Pfam" id="PF11057">
    <property type="entry name" value="Cortexin"/>
    <property type="match status" value="1"/>
</dbReference>
<comment type="subcellular location">
    <subcellularLocation>
        <location evidence="1">Membrane</location>
        <topology evidence="1">Single-pass membrane protein</topology>
    </subcellularLocation>
</comment>
<feature type="region of interest" description="Disordered" evidence="5">
    <location>
        <begin position="1"/>
        <end position="33"/>
    </location>
</feature>
<accession>A0AAW1ALU1</accession>
<dbReference type="AlphaFoldDB" id="A0AAW1ALU1"/>
<keyword evidence="4" id="KW-0472">Membrane</keyword>
<dbReference type="PANTHER" id="PTHR16736">
    <property type="entry name" value="CORTEXIN-1-RELATED"/>
    <property type="match status" value="1"/>
</dbReference>
<gene>
    <name evidence="6" type="ORF">NXF25_018278</name>
</gene>
<feature type="compositionally biased region" description="Low complexity" evidence="5">
    <location>
        <begin position="11"/>
        <end position="22"/>
    </location>
</feature>
<dbReference type="PANTHER" id="PTHR16736:SF5">
    <property type="entry name" value="CORTEXIN DOMAIN-CONTAINING 1 PROTEIN"/>
    <property type="match status" value="1"/>
</dbReference>
<evidence type="ECO:0000256" key="1">
    <source>
        <dbReference type="ARBA" id="ARBA00004167"/>
    </source>
</evidence>
<evidence type="ECO:0000313" key="6">
    <source>
        <dbReference type="EMBL" id="KAK9390948.1"/>
    </source>
</evidence>
<comment type="caution">
    <text evidence="6">The sequence shown here is derived from an EMBL/GenBank/DDBJ whole genome shotgun (WGS) entry which is preliminary data.</text>
</comment>
<reference evidence="6 7" key="1">
    <citation type="journal article" date="2024" name="Proc. Natl. Acad. Sci. U.S.A.">
        <title>The genetic regulatory architecture and epigenomic basis for age-related changes in rattlesnake venom.</title>
        <authorList>
            <person name="Hogan M.P."/>
            <person name="Holding M.L."/>
            <person name="Nystrom G.S."/>
            <person name="Colston T.J."/>
            <person name="Bartlett D.A."/>
            <person name="Mason A.J."/>
            <person name="Ellsworth S.A."/>
            <person name="Rautsaw R.M."/>
            <person name="Lawrence K.C."/>
            <person name="Strickland J.L."/>
            <person name="He B."/>
            <person name="Fraser P."/>
            <person name="Margres M.J."/>
            <person name="Gilbert D.M."/>
            <person name="Gibbs H.L."/>
            <person name="Parkinson C.L."/>
            <person name="Rokyta D.R."/>
        </authorList>
    </citation>
    <scope>NUCLEOTIDE SEQUENCE [LARGE SCALE GENOMIC DNA]</scope>
    <source>
        <strain evidence="6">DRR0105</strain>
    </source>
</reference>
<protein>
    <submittedName>
        <fullName evidence="6">CTXN2: Cortexin-2</fullName>
    </submittedName>
</protein>
<evidence type="ECO:0000313" key="7">
    <source>
        <dbReference type="Proteomes" id="UP001474421"/>
    </source>
</evidence>